<dbReference type="OrthoDB" id="1262810at2759"/>
<gene>
    <name evidence="3" type="ORF">CTI12_AA456010</name>
</gene>
<dbReference type="PANTHER" id="PTHR32387:SF0">
    <property type="entry name" value="PROTEIN NO VEIN"/>
    <property type="match status" value="1"/>
</dbReference>
<dbReference type="Pfam" id="PF13020">
    <property type="entry name" value="NOV_C"/>
    <property type="match status" value="1"/>
</dbReference>
<evidence type="ECO:0000259" key="2">
    <source>
        <dbReference type="Pfam" id="PF13020"/>
    </source>
</evidence>
<protein>
    <recommendedName>
        <fullName evidence="2">Protein NO VEIN C-terminal domain-containing protein</fullName>
    </recommendedName>
</protein>
<feature type="compositionally biased region" description="Basic residues" evidence="1">
    <location>
        <begin position="293"/>
        <end position="306"/>
    </location>
</feature>
<evidence type="ECO:0000313" key="4">
    <source>
        <dbReference type="Proteomes" id="UP000245207"/>
    </source>
</evidence>
<accession>A0A2U1LTI9</accession>
<dbReference type="STRING" id="35608.A0A2U1LTI9"/>
<keyword evidence="4" id="KW-1185">Reference proteome</keyword>
<dbReference type="EMBL" id="PKPP01007830">
    <property type="protein sequence ID" value="PWA52322.1"/>
    <property type="molecule type" value="Genomic_DNA"/>
</dbReference>
<organism evidence="3 4">
    <name type="scientific">Artemisia annua</name>
    <name type="common">Sweet wormwood</name>
    <dbReference type="NCBI Taxonomy" id="35608"/>
    <lineage>
        <taxon>Eukaryota</taxon>
        <taxon>Viridiplantae</taxon>
        <taxon>Streptophyta</taxon>
        <taxon>Embryophyta</taxon>
        <taxon>Tracheophyta</taxon>
        <taxon>Spermatophyta</taxon>
        <taxon>Magnoliopsida</taxon>
        <taxon>eudicotyledons</taxon>
        <taxon>Gunneridae</taxon>
        <taxon>Pentapetalae</taxon>
        <taxon>asterids</taxon>
        <taxon>campanulids</taxon>
        <taxon>Asterales</taxon>
        <taxon>Asteraceae</taxon>
        <taxon>Asteroideae</taxon>
        <taxon>Anthemideae</taxon>
        <taxon>Artemisiinae</taxon>
        <taxon>Artemisia</taxon>
    </lineage>
</organism>
<feature type="compositionally biased region" description="Polar residues" evidence="1">
    <location>
        <begin position="260"/>
        <end position="273"/>
    </location>
</feature>
<reference evidence="3 4" key="1">
    <citation type="journal article" date="2018" name="Mol. Plant">
        <title>The genome of Artemisia annua provides insight into the evolution of Asteraceae family and artemisinin biosynthesis.</title>
        <authorList>
            <person name="Shen Q."/>
            <person name="Zhang L."/>
            <person name="Liao Z."/>
            <person name="Wang S."/>
            <person name="Yan T."/>
            <person name="Shi P."/>
            <person name="Liu M."/>
            <person name="Fu X."/>
            <person name="Pan Q."/>
            <person name="Wang Y."/>
            <person name="Lv Z."/>
            <person name="Lu X."/>
            <person name="Zhang F."/>
            <person name="Jiang W."/>
            <person name="Ma Y."/>
            <person name="Chen M."/>
            <person name="Hao X."/>
            <person name="Li L."/>
            <person name="Tang Y."/>
            <person name="Lv G."/>
            <person name="Zhou Y."/>
            <person name="Sun X."/>
            <person name="Brodelius P.E."/>
            <person name="Rose J.K.C."/>
            <person name="Tang K."/>
        </authorList>
    </citation>
    <scope>NUCLEOTIDE SEQUENCE [LARGE SCALE GENOMIC DNA]</scope>
    <source>
        <strain evidence="4">cv. Huhao1</strain>
        <tissue evidence="3">Leaf</tissue>
    </source>
</reference>
<dbReference type="InterPro" id="IPR024975">
    <property type="entry name" value="NOV_C"/>
</dbReference>
<evidence type="ECO:0000256" key="1">
    <source>
        <dbReference type="SAM" id="MobiDB-lite"/>
    </source>
</evidence>
<dbReference type="InterPro" id="IPR052957">
    <property type="entry name" value="Auxin_embryo_med"/>
</dbReference>
<dbReference type="Proteomes" id="UP000245207">
    <property type="component" value="Unassembled WGS sequence"/>
</dbReference>
<feature type="compositionally biased region" description="Polar residues" evidence="1">
    <location>
        <begin position="241"/>
        <end position="253"/>
    </location>
</feature>
<dbReference type="GO" id="GO:0048364">
    <property type="term" value="P:root development"/>
    <property type="evidence" value="ECO:0007669"/>
    <property type="project" value="TreeGrafter"/>
</dbReference>
<proteinExistence type="predicted"/>
<comment type="caution">
    <text evidence="3">The sequence shown here is derived from an EMBL/GenBank/DDBJ whole genome shotgun (WGS) entry which is preliminary data.</text>
</comment>
<dbReference type="PANTHER" id="PTHR32387">
    <property type="entry name" value="WU:FJ29H11"/>
    <property type="match status" value="1"/>
</dbReference>
<dbReference type="GO" id="GO:0005634">
    <property type="term" value="C:nucleus"/>
    <property type="evidence" value="ECO:0007669"/>
    <property type="project" value="TreeGrafter"/>
</dbReference>
<feature type="domain" description="Protein NO VEIN C-terminal" evidence="2">
    <location>
        <begin position="1302"/>
        <end position="1390"/>
    </location>
</feature>
<feature type="compositionally biased region" description="Basic and acidic residues" evidence="1">
    <location>
        <begin position="231"/>
        <end position="240"/>
    </location>
</feature>
<feature type="region of interest" description="Disordered" evidence="1">
    <location>
        <begin position="208"/>
        <end position="359"/>
    </location>
</feature>
<dbReference type="GO" id="GO:0009793">
    <property type="term" value="P:embryo development ending in seed dormancy"/>
    <property type="evidence" value="ECO:0007669"/>
    <property type="project" value="TreeGrafter"/>
</dbReference>
<evidence type="ECO:0000313" key="3">
    <source>
        <dbReference type="EMBL" id="PWA52322.1"/>
    </source>
</evidence>
<name>A0A2U1LTI9_ARTAN</name>
<dbReference type="GO" id="GO:0010305">
    <property type="term" value="P:leaf vascular tissue pattern formation"/>
    <property type="evidence" value="ECO:0007669"/>
    <property type="project" value="TreeGrafter"/>
</dbReference>
<sequence>MDHSMFIMKIGKTVNEARRSLVSQGKHVSSAKVVEDVVVGMNVDEWESLGVEMKDVPPLFRLMQLEKKINTFINCFVEVWEIITLYDLETAICKNEGVNQYEELELGPLIRHPLVIHYFRVSSDSTGVFRISREEIINSLIEFVDTHQGVKVTVEKLLDFIAKKRSVDSKEKLHVRIQSLRLHLSFINQARPSEISTLNKRFLSKKEHVKESSSGMPECSKSFSSGNGDGNDIKTNHNNEETCLTNQNKTSPPNMEGSGRVSNCPNYSETQENIPLGVSNEKKRSPSPDKLNSKKSVKKRDKKRKSVLSPSLNESTHKSAKKRKLDLIDCTSSPSCNSPKKDGVGQGSNGNPSTKGDVALKKSKVANAIGSTKEEESVNVVVHEFVKEHLDVGYLNKDAVLTDSLARAYLGIEECGPKVLVQVLTSLCLSGSLKSMGLSWLSSWLNNLFLKLVNGDYRDVLSSLSQLPFVPLLDGSYTSINEGAIWMHMDEHGFKTFEKLYSKLRIVNPALFNDHAENITHMLYKVGVQSLSAHEILKGHILPAICDENIMLESTELIIEYLSYIMFHLQSSLCPQCLVEKEHILSQLREKAYIYTNHGHKRLADVPIHFGIKFGNPYNMSKLVSGTGMKWFEIDISYLKHPFCKSLHKGLQKWRKFLRKLGVSDFVKIVEVKKGVWDSQELMHLLSHVSSNGDKEKSKDLLTVLNQLWENNFGNKPFTSYVIKILNGIQWLVSSKDTQLHFPKDLFHDCELVREVLGDMVPYVVPKVNNVKFVNDIGLKNTITLDDTLSLLGVWEDLRDLSGPGITISNFISQMSKLYTYIWNEMSISKQKIVENLHSKAFIFIPHWYDSTNEVIAGLFLSPNEVYWHDHIVSLMEQTKSTNPQFDQSMTHRPFSNMLCNVYPGLHDFFVNELGVAENAPLRIYLPSLIQCLSTGSLSSQAVKTVFQDFLKWSAELDSGVLSSGDIDYLKKSMEEKETKILPTMKDKWVSLHQSFGLVCWCDDEQLGNEFKNLENVHFISFGELTTQEKQTFQDKVSVLFRILGIPSLSEVVTRDAIYYGPTDSNSKASLINSVLPYAQRYIYSVHPNVYDVLKCSWGFKHLLVVEVEKLVYINVIKKYGIKSNKRIKCGCLLQDSILYTTSKYDTHSLFRELSRFLLAGFPELPLANFLQMIIAMTQSGYLVDEMEIFISGSQKLLTLPCEELQWSLAYSSAQLSHGVTERLIMTDGDWIIKGNPASSSTIPSVILEEDEASKEVSDSVIDMNVGFKGQLDDGKSINSLPLKHAITGRTGVRKRETGRTGELVAFRYFSAKLGENCVKWVNEVKESGLPYDIVIEGDDNSKEYIEVKATSYAWKDWFPISVKEWDFACEKGDSFCVARVVILDGNSAQITTYRNPAKLCQWSKGLISLHLYIPLQNAKVLWNVLLIPLLNSVGNVLRQSTEAVNKVLKPQNQLVDEEIVSCSKYAWLSFFW</sequence>